<reference evidence="1 2" key="2">
    <citation type="journal article" date="2022" name="Mol. Ecol. Resour.">
        <title>The genomes of chicory, endive, great burdock and yacon provide insights into Asteraceae paleo-polyploidization history and plant inulin production.</title>
        <authorList>
            <person name="Fan W."/>
            <person name="Wang S."/>
            <person name="Wang H."/>
            <person name="Wang A."/>
            <person name="Jiang F."/>
            <person name="Liu H."/>
            <person name="Zhao H."/>
            <person name="Xu D."/>
            <person name="Zhang Y."/>
        </authorList>
    </citation>
    <scope>NUCLEOTIDE SEQUENCE [LARGE SCALE GENOMIC DNA]</scope>
    <source>
        <strain evidence="2">cv. Niubang</strain>
    </source>
</reference>
<sequence length="109" mass="11692">MIAPLSQLIWTEPGSSESGYDQHHNPGMSDQLPVPAPGSTSLPIRPPPGPSPYTAGLLDHGFLLPDHPWVAYRLPVHAAPVSFLPVPLNVSHTTRTASRIHAMTTNCES</sequence>
<evidence type="ECO:0000313" key="2">
    <source>
        <dbReference type="Proteomes" id="UP001055879"/>
    </source>
</evidence>
<comment type="caution">
    <text evidence="1">The sequence shown here is derived from an EMBL/GenBank/DDBJ whole genome shotgun (WGS) entry which is preliminary data.</text>
</comment>
<gene>
    <name evidence="1" type="ORF">L6452_32807</name>
</gene>
<accession>A0ACB8Z6H8</accession>
<dbReference type="Proteomes" id="UP001055879">
    <property type="component" value="Linkage Group LG11"/>
</dbReference>
<evidence type="ECO:0000313" key="1">
    <source>
        <dbReference type="EMBL" id="KAI3692981.1"/>
    </source>
</evidence>
<reference evidence="2" key="1">
    <citation type="journal article" date="2022" name="Mol. Ecol. Resour.">
        <title>The genomes of chicory, endive, great burdock and yacon provide insights into Asteraceae palaeo-polyploidization history and plant inulin production.</title>
        <authorList>
            <person name="Fan W."/>
            <person name="Wang S."/>
            <person name="Wang H."/>
            <person name="Wang A."/>
            <person name="Jiang F."/>
            <person name="Liu H."/>
            <person name="Zhao H."/>
            <person name="Xu D."/>
            <person name="Zhang Y."/>
        </authorList>
    </citation>
    <scope>NUCLEOTIDE SEQUENCE [LARGE SCALE GENOMIC DNA]</scope>
    <source>
        <strain evidence="2">cv. Niubang</strain>
    </source>
</reference>
<protein>
    <submittedName>
        <fullName evidence="1">Uncharacterized protein</fullName>
    </submittedName>
</protein>
<dbReference type="EMBL" id="CM042057">
    <property type="protein sequence ID" value="KAI3692981.1"/>
    <property type="molecule type" value="Genomic_DNA"/>
</dbReference>
<proteinExistence type="predicted"/>
<name>A0ACB8Z6H8_ARCLA</name>
<keyword evidence="2" id="KW-1185">Reference proteome</keyword>
<organism evidence="1 2">
    <name type="scientific">Arctium lappa</name>
    <name type="common">Greater burdock</name>
    <name type="synonym">Lappa major</name>
    <dbReference type="NCBI Taxonomy" id="4217"/>
    <lineage>
        <taxon>Eukaryota</taxon>
        <taxon>Viridiplantae</taxon>
        <taxon>Streptophyta</taxon>
        <taxon>Embryophyta</taxon>
        <taxon>Tracheophyta</taxon>
        <taxon>Spermatophyta</taxon>
        <taxon>Magnoliopsida</taxon>
        <taxon>eudicotyledons</taxon>
        <taxon>Gunneridae</taxon>
        <taxon>Pentapetalae</taxon>
        <taxon>asterids</taxon>
        <taxon>campanulids</taxon>
        <taxon>Asterales</taxon>
        <taxon>Asteraceae</taxon>
        <taxon>Carduoideae</taxon>
        <taxon>Cardueae</taxon>
        <taxon>Arctiinae</taxon>
        <taxon>Arctium</taxon>
    </lineage>
</organism>